<dbReference type="RefSeq" id="WP_260420052.1">
    <property type="nucleotide sequence ID" value="NZ_JACHLK010000001.1"/>
</dbReference>
<dbReference type="EMBL" id="JACHLK010000001">
    <property type="protein sequence ID" value="MBB6557791.1"/>
    <property type="molecule type" value="Genomic_DNA"/>
</dbReference>
<feature type="signal peptide" evidence="3">
    <location>
        <begin position="1"/>
        <end position="28"/>
    </location>
</feature>
<evidence type="ECO:0000256" key="2">
    <source>
        <dbReference type="PIRSR" id="PIRSR029681-2"/>
    </source>
</evidence>
<reference evidence="4 5" key="1">
    <citation type="submission" date="2020-08" db="EMBL/GenBank/DDBJ databases">
        <title>Functional genomics of gut bacteria from endangered species of beetles.</title>
        <authorList>
            <person name="Carlos-Shanley C."/>
        </authorList>
    </citation>
    <scope>NUCLEOTIDE SEQUENCE [LARGE SCALE GENOMIC DNA]</scope>
    <source>
        <strain evidence="4 5">S00198</strain>
    </source>
</reference>
<keyword evidence="1" id="KW-0472">Membrane</keyword>
<gene>
    <name evidence="4" type="ORF">HNP48_000455</name>
</gene>
<evidence type="ECO:0000313" key="4">
    <source>
        <dbReference type="EMBL" id="MBB6557791.1"/>
    </source>
</evidence>
<dbReference type="GO" id="GO:0009279">
    <property type="term" value="C:cell outer membrane"/>
    <property type="evidence" value="ECO:0007669"/>
    <property type="project" value="UniProtKB-SubCell"/>
</dbReference>
<dbReference type="Proteomes" id="UP000575083">
    <property type="component" value="Unassembled WGS sequence"/>
</dbReference>
<proteinExistence type="inferred from homology"/>
<dbReference type="EC" id="3.1.1.77" evidence="1"/>
<protein>
    <recommendedName>
        <fullName evidence="1">Lipid A deacylase</fullName>
        <ecNumber evidence="1">3.1.1.77</ecNumber>
    </recommendedName>
    <alternativeName>
        <fullName evidence="1">LPS 3-O-deacylase</fullName>
    </alternativeName>
    <alternativeName>
        <fullName evidence="1">Outer membrane enzyme</fullName>
    </alternativeName>
</protein>
<comment type="similarity">
    <text evidence="1">Belongs to the PagL family.</text>
</comment>
<comment type="catalytic activity">
    <reaction evidence="1">
        <text>a 3-(acyloxy)acyl derivative of bacterial toxin + H2O = a 3-hydroxyacyl derivative of bacterial toxin + a fatty acid + H(+)</text>
        <dbReference type="Rhea" id="RHEA:12032"/>
        <dbReference type="ChEBI" id="CHEBI:15377"/>
        <dbReference type="ChEBI" id="CHEBI:15378"/>
        <dbReference type="ChEBI" id="CHEBI:28868"/>
        <dbReference type="ChEBI" id="CHEBI:136853"/>
        <dbReference type="ChEBI" id="CHEBI:140675"/>
        <dbReference type="EC" id="3.1.1.77"/>
    </reaction>
</comment>
<accession>A0A7X0U778</accession>
<dbReference type="Pfam" id="PF09411">
    <property type="entry name" value="PagL"/>
    <property type="match status" value="1"/>
</dbReference>
<feature type="chain" id="PRO_5030812514" description="Lipid A deacylase" evidence="3">
    <location>
        <begin position="29"/>
        <end position="198"/>
    </location>
</feature>
<dbReference type="AlphaFoldDB" id="A0A7X0U778"/>
<keyword evidence="1" id="KW-0378">Hydrolase</keyword>
<dbReference type="PIRSF" id="PIRSF029681">
    <property type="entry name" value="PagL"/>
    <property type="match status" value="1"/>
</dbReference>
<feature type="site" description="Critical for activity" evidence="2">
    <location>
        <position position="177"/>
    </location>
</feature>
<comment type="function">
    <text evidence="1">Has lipid A 3-O-deacylase activity. Hydrolyzes the ester bond at the 3 position of lipid A, a bioactive component of lipopolysaccharide (LPS), thereby releasing the primary fatty acyl moiety.</text>
</comment>
<evidence type="ECO:0000313" key="5">
    <source>
        <dbReference type="Proteomes" id="UP000575083"/>
    </source>
</evidence>
<keyword evidence="5" id="KW-1185">Reference proteome</keyword>
<sequence length="198" mass="21738">MNTNTFRMARPASLVSLLAATLAWGALAALPGAAQAQSAQASPSLYIQGSQARQGTDALAIGATLPWKGWQRPLWGGQLTGYWDLYASRWSYDGLSGQREHLSLVGLTPTLRLRMDEGRSAWFWEGGIGLTVADKRYEIPNRTFSTRANFASHLGLGVGLGEQRQHDLVLRVQHVSNAGIKKPNPGENFVQLRYGYHF</sequence>
<comment type="subcellular location">
    <subcellularLocation>
        <location evidence="1">Cell outer membrane</location>
        <topology evidence="1">Multi-pass membrane protein</topology>
    </subcellularLocation>
</comment>
<organism evidence="4 5">
    <name type="scientific">Acidovorax soli</name>
    <dbReference type="NCBI Taxonomy" id="592050"/>
    <lineage>
        <taxon>Bacteria</taxon>
        <taxon>Pseudomonadati</taxon>
        <taxon>Pseudomonadota</taxon>
        <taxon>Betaproteobacteria</taxon>
        <taxon>Burkholderiales</taxon>
        <taxon>Comamonadaceae</taxon>
        <taxon>Acidovorax</taxon>
    </lineage>
</organism>
<comment type="subunit">
    <text evidence="1">Homodimer.</text>
</comment>
<dbReference type="Gene3D" id="2.40.160.20">
    <property type="match status" value="1"/>
</dbReference>
<evidence type="ECO:0000256" key="3">
    <source>
        <dbReference type="SAM" id="SignalP"/>
    </source>
</evidence>
<comment type="caution">
    <text evidence="4">The sequence shown here is derived from an EMBL/GenBank/DDBJ whole genome shotgun (WGS) entry which is preliminary data.</text>
</comment>
<evidence type="ECO:0000256" key="1">
    <source>
        <dbReference type="PIRNR" id="PIRNR029681"/>
    </source>
</evidence>
<keyword evidence="1" id="KW-0998">Cell outer membrane</keyword>
<dbReference type="GO" id="GO:0050528">
    <property type="term" value="F:acyloxyacyl hydrolase activity"/>
    <property type="evidence" value="ECO:0007669"/>
    <property type="project" value="UniProtKB-EC"/>
</dbReference>
<name>A0A7X0U778_9BURK</name>
<dbReference type="InterPro" id="IPR018550">
    <property type="entry name" value="Lipid-A_deacylase-rel"/>
</dbReference>
<keyword evidence="3" id="KW-0732">Signal</keyword>